<evidence type="ECO:0000256" key="1">
    <source>
        <dbReference type="SAM" id="MobiDB-lite"/>
    </source>
</evidence>
<protein>
    <submittedName>
        <fullName evidence="2">Uncharacterized protein</fullName>
    </submittedName>
</protein>
<name>A0A5N5WJF2_9EURO</name>
<dbReference type="OrthoDB" id="4438748at2759"/>
<dbReference type="Proteomes" id="UP000326565">
    <property type="component" value="Unassembled WGS sequence"/>
</dbReference>
<evidence type="ECO:0000313" key="3">
    <source>
        <dbReference type="Proteomes" id="UP000326565"/>
    </source>
</evidence>
<organism evidence="2 3">
    <name type="scientific">Aspergillus leporis</name>
    <dbReference type="NCBI Taxonomy" id="41062"/>
    <lineage>
        <taxon>Eukaryota</taxon>
        <taxon>Fungi</taxon>
        <taxon>Dikarya</taxon>
        <taxon>Ascomycota</taxon>
        <taxon>Pezizomycotina</taxon>
        <taxon>Eurotiomycetes</taxon>
        <taxon>Eurotiomycetidae</taxon>
        <taxon>Eurotiales</taxon>
        <taxon>Aspergillaceae</taxon>
        <taxon>Aspergillus</taxon>
        <taxon>Aspergillus subgen. Circumdati</taxon>
    </lineage>
</organism>
<dbReference type="AlphaFoldDB" id="A0A5N5WJF2"/>
<keyword evidence="3" id="KW-1185">Reference proteome</keyword>
<feature type="region of interest" description="Disordered" evidence="1">
    <location>
        <begin position="1"/>
        <end position="69"/>
    </location>
</feature>
<sequence length="209" mass="22859">MPPGSVFRPHPPGAPTPVWSPGPIPDSYTQRENIEMRSRNPPVQYTHSMRLVRSPQSDQSSQHSRSAQPIPQIHAVQSFPPIQPVQLVTPMQPMQSVPLSYPIQPNQYSQLVPPSLPHIPLQPVQSYVQHVPVSVAVSYMASPPPAYGPPPYQMNGAGALCAPPTMVGNMGTQLSSQLRADAPEFVPWSQSEQGRGSSKEFNWMVVTST</sequence>
<feature type="compositionally biased region" description="Pro residues" evidence="1">
    <location>
        <begin position="1"/>
        <end position="24"/>
    </location>
</feature>
<evidence type="ECO:0000313" key="2">
    <source>
        <dbReference type="EMBL" id="KAB8067414.1"/>
    </source>
</evidence>
<accession>A0A5N5WJF2</accession>
<proteinExistence type="predicted"/>
<feature type="compositionally biased region" description="Polar residues" evidence="1">
    <location>
        <begin position="54"/>
        <end position="69"/>
    </location>
</feature>
<gene>
    <name evidence="2" type="ORF">BDV29DRAFT_186210</name>
</gene>
<dbReference type="EMBL" id="ML732492">
    <property type="protein sequence ID" value="KAB8067414.1"/>
    <property type="molecule type" value="Genomic_DNA"/>
</dbReference>
<reference evidence="2 3" key="1">
    <citation type="submission" date="2019-04" db="EMBL/GenBank/DDBJ databases">
        <title>Friends and foes A comparative genomics study of 23 Aspergillus species from section Flavi.</title>
        <authorList>
            <consortium name="DOE Joint Genome Institute"/>
            <person name="Kjaerbolling I."/>
            <person name="Vesth T."/>
            <person name="Frisvad J.C."/>
            <person name="Nybo J.L."/>
            <person name="Theobald S."/>
            <person name="Kildgaard S."/>
            <person name="Isbrandt T."/>
            <person name="Kuo A."/>
            <person name="Sato A."/>
            <person name="Lyhne E.K."/>
            <person name="Kogle M.E."/>
            <person name="Wiebenga A."/>
            <person name="Kun R.S."/>
            <person name="Lubbers R.J."/>
            <person name="Makela M.R."/>
            <person name="Barry K."/>
            <person name="Chovatia M."/>
            <person name="Clum A."/>
            <person name="Daum C."/>
            <person name="Haridas S."/>
            <person name="He G."/>
            <person name="LaButti K."/>
            <person name="Lipzen A."/>
            <person name="Mondo S."/>
            <person name="Riley R."/>
            <person name="Salamov A."/>
            <person name="Simmons B.A."/>
            <person name="Magnuson J.K."/>
            <person name="Henrissat B."/>
            <person name="Mortensen U.H."/>
            <person name="Larsen T.O."/>
            <person name="Devries R.P."/>
            <person name="Grigoriev I.V."/>
            <person name="Machida M."/>
            <person name="Baker S.E."/>
            <person name="Andersen M.R."/>
        </authorList>
    </citation>
    <scope>NUCLEOTIDE SEQUENCE [LARGE SCALE GENOMIC DNA]</scope>
    <source>
        <strain evidence="2 3">CBS 151.66</strain>
    </source>
</reference>